<dbReference type="AlphaFoldDB" id="A0A1S8KME8"/>
<gene>
    <name evidence="2" type="ORF">BWX42_03130</name>
</gene>
<organism evidence="2 3">
    <name type="scientific">Dolosigranulum pigrum</name>
    <dbReference type="NCBI Taxonomy" id="29394"/>
    <lineage>
        <taxon>Bacteria</taxon>
        <taxon>Bacillati</taxon>
        <taxon>Bacillota</taxon>
        <taxon>Bacilli</taxon>
        <taxon>Lactobacillales</taxon>
        <taxon>Carnobacteriaceae</taxon>
        <taxon>Dolosigranulum</taxon>
    </lineage>
</organism>
<accession>A0A1S8KME8</accession>
<dbReference type="Pfam" id="PF10646">
    <property type="entry name" value="Germane"/>
    <property type="match status" value="1"/>
</dbReference>
<reference evidence="2 3" key="1">
    <citation type="submission" date="2017-01" db="EMBL/GenBank/DDBJ databases">
        <title>Complete Genome Sequence of Dolosigranulum pigrum isolated from a Patient with interstitial lung disease.</title>
        <authorList>
            <person name="Mukhopadhyay R."/>
            <person name="Joaquin J."/>
            <person name="Hogue R."/>
            <person name="Fitzgerald S."/>
            <person name="Jospin G."/>
            <person name="Eisen J.A."/>
            <person name="Chaturvedi V."/>
        </authorList>
    </citation>
    <scope>NUCLEOTIDE SEQUENCE [LARGE SCALE GENOMIC DNA]</scope>
    <source>
        <strain evidence="2 3">15S00348</strain>
    </source>
</reference>
<dbReference type="EMBL" id="MUYF01000003">
    <property type="protein sequence ID" value="OOL80886.1"/>
    <property type="molecule type" value="Genomic_DNA"/>
</dbReference>
<dbReference type="PROSITE" id="PS51257">
    <property type="entry name" value="PROKAR_LIPOPROTEIN"/>
    <property type="match status" value="1"/>
</dbReference>
<dbReference type="Proteomes" id="UP000190409">
    <property type="component" value="Unassembled WGS sequence"/>
</dbReference>
<feature type="domain" description="GerMN" evidence="1">
    <location>
        <begin position="286"/>
        <end position="378"/>
    </location>
</feature>
<name>A0A1S8KME8_9LACT</name>
<evidence type="ECO:0000259" key="1">
    <source>
        <dbReference type="Pfam" id="PF10646"/>
    </source>
</evidence>
<dbReference type="InterPro" id="IPR019606">
    <property type="entry name" value="GerMN"/>
</dbReference>
<proteinExistence type="predicted"/>
<sequence length="405" mass="46382">MKRLTYGLFASSFLLIGCASQQSNNDGEVVHQLNNETEEIVMDSEDVGETVDKIIEESDEEQEVPKNDNELTQWFPKHKDTRIIYETQAAINTFYEVYPQFVRDNYMQLKRANTDGGEVSYELYEFTDTEIIYVGQYLNPASSVGKIFRDDFKNTAKTLDEEVNQVILKTPIEVGNRWEHNHEHLEIYSEITDTGFFFETPLGKVEGIEVTTTTVNNEPPYEGKSQTYRYFGKDVGIVKETSLMGPGGPEIPTKLIGFEQDVPEEIPFTIYALGMDKRSHNKKNSKLFLNTNDPIRMALEDALKETLSNDMHHLLTENVIINYMYIDNQDIVHVDLSKEFSDDMIAARDQESATLYGVIHTVLQLYNAKAVNLTVEGDSFQSSHIHIPKNKIIYPEDIPEFIQIN</sequence>
<comment type="caution">
    <text evidence="2">The sequence shown here is derived from an EMBL/GenBank/DDBJ whole genome shotgun (WGS) entry which is preliminary data.</text>
</comment>
<evidence type="ECO:0000313" key="2">
    <source>
        <dbReference type="EMBL" id="OOL80886.1"/>
    </source>
</evidence>
<protein>
    <recommendedName>
        <fullName evidence="1">GerMN domain-containing protein</fullName>
    </recommendedName>
</protein>
<evidence type="ECO:0000313" key="3">
    <source>
        <dbReference type="Proteomes" id="UP000190409"/>
    </source>
</evidence>